<keyword evidence="1" id="KW-0812">Transmembrane</keyword>
<proteinExistence type="predicted"/>
<dbReference type="EMBL" id="LFZW01000001">
    <property type="protein sequence ID" value="KMY49678.1"/>
    <property type="molecule type" value="Genomic_DNA"/>
</dbReference>
<reference evidence="3" key="1">
    <citation type="submission" date="2015-07" db="EMBL/GenBank/DDBJ databases">
        <title>Genome sequencing project for genomic taxonomy and phylogenomics of Bacillus-like bacteria.</title>
        <authorList>
            <person name="Liu B."/>
            <person name="Wang J."/>
            <person name="Zhu Y."/>
            <person name="Liu G."/>
            <person name="Chen Q."/>
            <person name="Chen Z."/>
            <person name="Lan J."/>
            <person name="Che J."/>
            <person name="Ge C."/>
            <person name="Shi H."/>
            <person name="Pan Z."/>
            <person name="Liu X."/>
        </authorList>
    </citation>
    <scope>NUCLEOTIDE SEQUENCE [LARGE SCALE GENOMIC DNA]</scope>
    <source>
        <strain evidence="3">FJAT-27997</strain>
    </source>
</reference>
<gene>
    <name evidence="2" type="ORF">AC625_09115</name>
</gene>
<keyword evidence="1" id="KW-1133">Transmembrane helix</keyword>
<evidence type="ECO:0000313" key="2">
    <source>
        <dbReference type="EMBL" id="KMY49678.1"/>
    </source>
</evidence>
<feature type="transmembrane region" description="Helical" evidence="1">
    <location>
        <begin position="12"/>
        <end position="34"/>
    </location>
</feature>
<evidence type="ECO:0000256" key="1">
    <source>
        <dbReference type="SAM" id="Phobius"/>
    </source>
</evidence>
<dbReference type="AlphaFoldDB" id="A0A0K9GSR0"/>
<comment type="caution">
    <text evidence="2">The sequence shown here is derived from an EMBL/GenBank/DDBJ whole genome shotgun (WGS) entry which is preliminary data.</text>
</comment>
<organism evidence="2 3">
    <name type="scientific">Peribacillus loiseleuriae</name>
    <dbReference type="NCBI Taxonomy" id="1679170"/>
    <lineage>
        <taxon>Bacteria</taxon>
        <taxon>Bacillati</taxon>
        <taxon>Bacillota</taxon>
        <taxon>Bacilli</taxon>
        <taxon>Bacillales</taxon>
        <taxon>Bacillaceae</taxon>
        <taxon>Peribacillus</taxon>
    </lineage>
</organism>
<protein>
    <submittedName>
        <fullName evidence="2">Uncharacterized protein</fullName>
    </submittedName>
</protein>
<evidence type="ECO:0000313" key="3">
    <source>
        <dbReference type="Proteomes" id="UP000037146"/>
    </source>
</evidence>
<sequence length="73" mass="8688">MMKEKKLKSELSFFIYQSLFILIICWYIGHIFLFRCGTTVMLVPHFMGFAPKHKILFRSNWLFKGTLNAIIEV</sequence>
<dbReference type="PATRIC" id="fig|1679170.3.peg.2004"/>
<keyword evidence="3" id="KW-1185">Reference proteome</keyword>
<name>A0A0K9GSR0_9BACI</name>
<accession>A0A0K9GSR0</accession>
<dbReference type="Proteomes" id="UP000037146">
    <property type="component" value="Unassembled WGS sequence"/>
</dbReference>
<keyword evidence="1" id="KW-0472">Membrane</keyword>